<protein>
    <submittedName>
        <fullName evidence="1">4729_t:CDS:1</fullName>
    </submittedName>
</protein>
<proteinExistence type="predicted"/>
<comment type="caution">
    <text evidence="1">The sequence shown here is derived from an EMBL/GenBank/DDBJ whole genome shotgun (WGS) entry which is preliminary data.</text>
</comment>
<accession>A0ACA9QSB8</accession>
<reference evidence="1" key="1">
    <citation type="submission" date="2021-06" db="EMBL/GenBank/DDBJ databases">
        <authorList>
            <person name="Kallberg Y."/>
            <person name="Tangrot J."/>
            <person name="Rosling A."/>
        </authorList>
    </citation>
    <scope>NUCLEOTIDE SEQUENCE</scope>
    <source>
        <strain evidence="1">MA461A</strain>
    </source>
</reference>
<evidence type="ECO:0000313" key="2">
    <source>
        <dbReference type="Proteomes" id="UP000789920"/>
    </source>
</evidence>
<name>A0ACA9QSB8_9GLOM</name>
<dbReference type="Proteomes" id="UP000789920">
    <property type="component" value="Unassembled WGS sequence"/>
</dbReference>
<evidence type="ECO:0000313" key="1">
    <source>
        <dbReference type="EMBL" id="CAG8764605.1"/>
    </source>
</evidence>
<dbReference type="EMBL" id="CAJVQC010037773">
    <property type="protein sequence ID" value="CAG8764605.1"/>
    <property type="molecule type" value="Genomic_DNA"/>
</dbReference>
<gene>
    <name evidence="1" type="ORF">RPERSI_LOCUS15638</name>
</gene>
<sequence>MTAIKNLEPETEVMIYNWTYFWKRLKSIKGSLTEEGQIYIQWQSTKFAKTKLKKHKHIWHHARDKQVFKKNLESIHCSSMERIKRRRKNPRKRSRNNRQSKERNPKEEKNPSKKKKANQQEIEERKKKAKKKEKQIEDEVRKTM</sequence>
<organism evidence="1 2">
    <name type="scientific">Racocetra persica</name>
    <dbReference type="NCBI Taxonomy" id="160502"/>
    <lineage>
        <taxon>Eukaryota</taxon>
        <taxon>Fungi</taxon>
        <taxon>Fungi incertae sedis</taxon>
        <taxon>Mucoromycota</taxon>
        <taxon>Glomeromycotina</taxon>
        <taxon>Glomeromycetes</taxon>
        <taxon>Diversisporales</taxon>
        <taxon>Gigasporaceae</taxon>
        <taxon>Racocetra</taxon>
    </lineage>
</organism>
<keyword evidence="2" id="KW-1185">Reference proteome</keyword>